<evidence type="ECO:0000313" key="7">
    <source>
        <dbReference type="Proteomes" id="UP001291623"/>
    </source>
</evidence>
<feature type="signal peptide" evidence="4">
    <location>
        <begin position="1"/>
        <end position="16"/>
    </location>
</feature>
<dbReference type="PANTHER" id="PTHR11586:SF33">
    <property type="entry name" value="AMINOACYL TRNA SYNTHASE COMPLEX-INTERACTING MULTIFUNCTIONAL PROTEIN 1"/>
    <property type="match status" value="1"/>
</dbReference>
<sequence>MHLVLGSCQILLQVLGLVSHDGNKKKEHATKSSETKSKAPASVEGEISISRLNIRVGLITKAQKHPDADSLYNRKVCVLCNLKPASMRGIKSQAMVLAASNSNHTKVELVEPPKDAVIGERVTFPGFDGEPDSILNPKKKVWETRQVDFHTNKELVACYKDVPFTTSVGICKVASISEGSIR</sequence>
<dbReference type="EMBL" id="JAVYJV010000004">
    <property type="protein sequence ID" value="KAK4372804.1"/>
    <property type="molecule type" value="Genomic_DNA"/>
</dbReference>
<dbReference type="InterPro" id="IPR012340">
    <property type="entry name" value="NA-bd_OB-fold"/>
</dbReference>
<keyword evidence="2 3" id="KW-0694">RNA-binding</keyword>
<keyword evidence="7" id="KW-1185">Reference proteome</keyword>
<dbReference type="InterPro" id="IPR051270">
    <property type="entry name" value="Tyrosine-tRNA_ligase_regulator"/>
</dbReference>
<accession>A0AAE1VTK8</accession>
<name>A0AAE1VTK8_9SOLA</name>
<dbReference type="PANTHER" id="PTHR11586">
    <property type="entry name" value="TRNA-AMINOACYLATION COFACTOR ARC1 FAMILY MEMBER"/>
    <property type="match status" value="1"/>
</dbReference>
<evidence type="ECO:0000259" key="5">
    <source>
        <dbReference type="PROSITE" id="PS50886"/>
    </source>
</evidence>
<keyword evidence="1 3" id="KW-0820">tRNA-binding</keyword>
<dbReference type="GO" id="GO:0000049">
    <property type="term" value="F:tRNA binding"/>
    <property type="evidence" value="ECO:0007669"/>
    <property type="project" value="UniProtKB-UniRule"/>
</dbReference>
<keyword evidence="4" id="KW-0732">Signal</keyword>
<dbReference type="PROSITE" id="PS50886">
    <property type="entry name" value="TRBD"/>
    <property type="match status" value="1"/>
</dbReference>
<comment type="caution">
    <text evidence="6">The sequence shown here is derived from an EMBL/GenBank/DDBJ whole genome shotgun (WGS) entry which is preliminary data.</text>
</comment>
<evidence type="ECO:0000256" key="3">
    <source>
        <dbReference type="PROSITE-ProRule" id="PRU00209"/>
    </source>
</evidence>
<dbReference type="Pfam" id="PF01588">
    <property type="entry name" value="tRNA_bind"/>
    <property type="match status" value="1"/>
</dbReference>
<protein>
    <recommendedName>
        <fullName evidence="5">tRNA-binding domain-containing protein</fullName>
    </recommendedName>
</protein>
<evidence type="ECO:0000256" key="1">
    <source>
        <dbReference type="ARBA" id="ARBA00022555"/>
    </source>
</evidence>
<evidence type="ECO:0000256" key="2">
    <source>
        <dbReference type="ARBA" id="ARBA00022884"/>
    </source>
</evidence>
<dbReference type="InterPro" id="IPR002547">
    <property type="entry name" value="tRNA-bd_dom"/>
</dbReference>
<feature type="chain" id="PRO_5042016933" description="tRNA-binding domain-containing protein" evidence="4">
    <location>
        <begin position="17"/>
        <end position="182"/>
    </location>
</feature>
<proteinExistence type="predicted"/>
<evidence type="ECO:0000256" key="4">
    <source>
        <dbReference type="SAM" id="SignalP"/>
    </source>
</evidence>
<feature type="domain" description="TRNA-binding" evidence="5">
    <location>
        <begin position="11"/>
        <end position="123"/>
    </location>
</feature>
<dbReference type="Gene3D" id="2.40.50.140">
    <property type="entry name" value="Nucleic acid-binding proteins"/>
    <property type="match status" value="2"/>
</dbReference>
<dbReference type="AlphaFoldDB" id="A0AAE1VTK8"/>
<dbReference type="SUPFAM" id="SSF50249">
    <property type="entry name" value="Nucleic acid-binding proteins"/>
    <property type="match status" value="1"/>
</dbReference>
<organism evidence="6 7">
    <name type="scientific">Anisodus tanguticus</name>
    <dbReference type="NCBI Taxonomy" id="243964"/>
    <lineage>
        <taxon>Eukaryota</taxon>
        <taxon>Viridiplantae</taxon>
        <taxon>Streptophyta</taxon>
        <taxon>Embryophyta</taxon>
        <taxon>Tracheophyta</taxon>
        <taxon>Spermatophyta</taxon>
        <taxon>Magnoliopsida</taxon>
        <taxon>eudicotyledons</taxon>
        <taxon>Gunneridae</taxon>
        <taxon>Pentapetalae</taxon>
        <taxon>asterids</taxon>
        <taxon>lamiids</taxon>
        <taxon>Solanales</taxon>
        <taxon>Solanaceae</taxon>
        <taxon>Solanoideae</taxon>
        <taxon>Hyoscyameae</taxon>
        <taxon>Anisodus</taxon>
    </lineage>
</organism>
<dbReference type="Proteomes" id="UP001291623">
    <property type="component" value="Unassembled WGS sequence"/>
</dbReference>
<evidence type="ECO:0000313" key="6">
    <source>
        <dbReference type="EMBL" id="KAK4372804.1"/>
    </source>
</evidence>
<gene>
    <name evidence="6" type="ORF">RND71_008188</name>
</gene>
<reference evidence="6" key="1">
    <citation type="submission" date="2023-12" db="EMBL/GenBank/DDBJ databases">
        <title>Genome assembly of Anisodus tanguticus.</title>
        <authorList>
            <person name="Wang Y.-J."/>
        </authorList>
    </citation>
    <scope>NUCLEOTIDE SEQUENCE</scope>
    <source>
        <strain evidence="6">KB-2021</strain>
        <tissue evidence="6">Leaf</tissue>
    </source>
</reference>